<organism evidence="1 2">
    <name type="scientific">Bifidobacterium callitrichidarum</name>
    <dbReference type="NCBI Taxonomy" id="2052941"/>
    <lineage>
        <taxon>Bacteria</taxon>
        <taxon>Bacillati</taxon>
        <taxon>Actinomycetota</taxon>
        <taxon>Actinomycetes</taxon>
        <taxon>Bifidobacteriales</taxon>
        <taxon>Bifidobacteriaceae</taxon>
        <taxon>Bifidobacterium</taxon>
    </lineage>
</organism>
<reference evidence="1 2" key="1">
    <citation type="journal article" date="2018" name="Int. J. Syst. Evol. Microbiol.">
        <title>Bifidobacterium callitrichidarum sp. nov. from the faeces of the emperor tamarin (Saguinus imperator).</title>
        <authorList>
            <person name="Modesto M."/>
            <person name="Michelini S."/>
            <person name="Sansosti M.C."/>
            <person name="De Filippo C."/>
            <person name="Cavalieri D."/>
            <person name="Qvirist L."/>
            <person name="Andlid T."/>
            <person name="Spiezio C."/>
            <person name="Sandri C."/>
            <person name="Pascarelli S."/>
            <person name="Sgorbati B."/>
            <person name="Mattarelli P."/>
        </authorList>
    </citation>
    <scope>NUCLEOTIDE SEQUENCE [LARGE SCALE GENOMIC DNA]</scope>
    <source>
        <strain evidence="1 2">TRI 5</strain>
    </source>
</reference>
<accession>A0A2U2NC70</accession>
<evidence type="ECO:0000313" key="1">
    <source>
        <dbReference type="EMBL" id="PWG66745.1"/>
    </source>
</evidence>
<sequence>MEKPSTNRDKETGKHRNVSDFRSLEEYRQYEYLRRILDDYPLDLIRRKGLERIPRIRTKVNGDYYQRLVNDWESALTTDSREPLDRIADDITQYGIDMRQITPLYGIMNAQEIRQLVTDTRTTWNTRQSNQ</sequence>
<evidence type="ECO:0000313" key="2">
    <source>
        <dbReference type="Proteomes" id="UP000245876"/>
    </source>
</evidence>
<comment type="caution">
    <text evidence="1">The sequence shown here is derived from an EMBL/GenBank/DDBJ whole genome shotgun (WGS) entry which is preliminary data.</text>
</comment>
<proteinExistence type="predicted"/>
<name>A0A2U2NC70_9BIFI</name>
<dbReference type="AlphaFoldDB" id="A0A2U2NC70"/>
<dbReference type="EMBL" id="QFFM01000003">
    <property type="protein sequence ID" value="PWG66745.1"/>
    <property type="molecule type" value="Genomic_DNA"/>
</dbReference>
<keyword evidence="2" id="KW-1185">Reference proteome</keyword>
<gene>
    <name evidence="1" type="ORF">DF196_02245</name>
</gene>
<dbReference type="Proteomes" id="UP000245876">
    <property type="component" value="Unassembled WGS sequence"/>
</dbReference>
<dbReference type="RefSeq" id="WP_109056314.1">
    <property type="nucleotide sequence ID" value="NZ_QFFM01000003.1"/>
</dbReference>
<protein>
    <submittedName>
        <fullName evidence="1">Uncharacterized protein</fullName>
    </submittedName>
</protein>
<dbReference type="OrthoDB" id="3237625at2"/>